<dbReference type="SUPFAM" id="SSF56935">
    <property type="entry name" value="Porins"/>
    <property type="match status" value="1"/>
</dbReference>
<keyword evidence="2" id="KW-1185">Reference proteome</keyword>
<dbReference type="Gene3D" id="2.170.130.10">
    <property type="entry name" value="TonB-dependent receptor, plug domain"/>
    <property type="match status" value="1"/>
</dbReference>
<gene>
    <name evidence="1" type="ORF">MM239_17920</name>
</gene>
<accession>A0ABS9V5P3</accession>
<protein>
    <submittedName>
        <fullName evidence="1">Plug domain-containing protein</fullName>
    </submittedName>
</protein>
<proteinExistence type="predicted"/>
<dbReference type="EMBL" id="JAKZGP010000067">
    <property type="protein sequence ID" value="MCH7411278.1"/>
    <property type="molecule type" value="Genomic_DNA"/>
</dbReference>
<reference evidence="1" key="1">
    <citation type="submission" date="2022-03" db="EMBL/GenBank/DDBJ databases">
        <title>De novo assembled genomes of Belliella spp. (Cyclobacteriaceae) strains.</title>
        <authorList>
            <person name="Szabo A."/>
            <person name="Korponai K."/>
            <person name="Felfoldi T."/>
        </authorList>
    </citation>
    <scope>NUCLEOTIDE SEQUENCE</scope>
    <source>
        <strain evidence="1">DSM 111904</strain>
    </source>
</reference>
<dbReference type="Proteomes" id="UP001165489">
    <property type="component" value="Unassembled WGS sequence"/>
</dbReference>
<dbReference type="RefSeq" id="WP_241349628.1">
    <property type="nucleotide sequence ID" value="NZ_JAKZGP010000067.1"/>
</dbReference>
<comment type="caution">
    <text evidence="1">The sequence shown here is derived from an EMBL/GenBank/DDBJ whole genome shotgun (WGS) entry which is preliminary data.</text>
</comment>
<name>A0ABS9V5P3_9BACT</name>
<organism evidence="1 2">
    <name type="scientific">Belliella filtrata</name>
    <dbReference type="NCBI Taxonomy" id="2923435"/>
    <lineage>
        <taxon>Bacteria</taxon>
        <taxon>Pseudomonadati</taxon>
        <taxon>Bacteroidota</taxon>
        <taxon>Cytophagia</taxon>
        <taxon>Cytophagales</taxon>
        <taxon>Cyclobacteriaceae</taxon>
        <taxon>Belliella</taxon>
    </lineage>
</organism>
<dbReference type="InterPro" id="IPR037066">
    <property type="entry name" value="Plug_dom_sf"/>
</dbReference>
<evidence type="ECO:0000313" key="2">
    <source>
        <dbReference type="Proteomes" id="UP001165489"/>
    </source>
</evidence>
<sequence>MKKLVLIVIIGLLSLSIHGQSYLWEESVYVHLSKDIFSVGEPVAFSMIIDSSDTTFTPSTGYIEIADRNGIPVYQAIVPLIKGQNTSLFILPSQIKSDNYLLRAYSRSSPFTSKKGVYNQFVTIINPDKPPVSKEKIGIKTTNTEAGKNKSLINKKEFTKNEEFELDHSVEEIISISLKNPFLEDQYQGHINENIYKVLNQNLKITEPWGHVIHAKNNSKNLDKNYYISAHGEQNYFNQAKPNLDDEMFFDLGPFKSFTFLLTQSEDQASYNDMEIIPPFIAFEFLDQFNIPHLNIDLSHEKFLESLLLAGQVESYFYKPLKIEGKKINTQIFPDKTYYLDDYNRFENVEITFKEYIPEVHVRKSDKQTIFKVINASSGNVFQNNPLILIDNLPIFDSNAFADFDPKNIERIEIVTRSFFFNNHQFSGAISLTSKNGAFGGFSLPEKALYLDYYQILPSIQFHQQSTDVKTNYPDFRSLLLWKSSNQSLPNRPIISTSNISGKYQIKKSVRKGQAWEVITDWFEVK</sequence>
<evidence type="ECO:0000313" key="1">
    <source>
        <dbReference type="EMBL" id="MCH7411278.1"/>
    </source>
</evidence>